<keyword evidence="1" id="KW-1133">Transmembrane helix</keyword>
<evidence type="ECO:0000256" key="1">
    <source>
        <dbReference type="SAM" id="Phobius"/>
    </source>
</evidence>
<evidence type="ECO:0000313" key="3">
    <source>
        <dbReference type="Proteomes" id="UP000198287"/>
    </source>
</evidence>
<feature type="transmembrane region" description="Helical" evidence="1">
    <location>
        <begin position="405"/>
        <end position="425"/>
    </location>
</feature>
<dbReference type="EMBL" id="LNIX01000010">
    <property type="protein sequence ID" value="OXA49169.1"/>
    <property type="molecule type" value="Genomic_DNA"/>
</dbReference>
<keyword evidence="1" id="KW-0472">Membrane</keyword>
<name>A0A226DVC9_FOLCA</name>
<dbReference type="AlphaFoldDB" id="A0A226DVC9"/>
<reference evidence="2 3" key="1">
    <citation type="submission" date="2015-12" db="EMBL/GenBank/DDBJ databases">
        <title>The genome of Folsomia candida.</title>
        <authorList>
            <person name="Faddeeva A."/>
            <person name="Derks M.F."/>
            <person name="Anvar Y."/>
            <person name="Smit S."/>
            <person name="Van Straalen N."/>
            <person name="Roelofs D."/>
        </authorList>
    </citation>
    <scope>NUCLEOTIDE SEQUENCE [LARGE SCALE GENOMIC DNA]</scope>
    <source>
        <strain evidence="2 3">VU population</strain>
        <tissue evidence="2">Whole body</tissue>
    </source>
</reference>
<protein>
    <submittedName>
        <fullName evidence="2">Uncharacterized protein</fullName>
    </submittedName>
</protein>
<dbReference type="Proteomes" id="UP000198287">
    <property type="component" value="Unassembled WGS sequence"/>
</dbReference>
<proteinExistence type="predicted"/>
<feature type="transmembrane region" description="Helical" evidence="1">
    <location>
        <begin position="148"/>
        <end position="167"/>
    </location>
</feature>
<feature type="transmembrane region" description="Helical" evidence="1">
    <location>
        <begin position="179"/>
        <end position="201"/>
    </location>
</feature>
<keyword evidence="1" id="KW-0812">Transmembrane</keyword>
<dbReference type="Gene3D" id="1.10.287.70">
    <property type="match status" value="1"/>
</dbReference>
<evidence type="ECO:0000313" key="2">
    <source>
        <dbReference type="EMBL" id="OXA49169.1"/>
    </source>
</evidence>
<keyword evidence="3" id="KW-1185">Reference proteome</keyword>
<gene>
    <name evidence="2" type="ORF">Fcan01_15624</name>
</gene>
<organism evidence="2 3">
    <name type="scientific">Folsomia candida</name>
    <name type="common">Springtail</name>
    <dbReference type="NCBI Taxonomy" id="158441"/>
    <lineage>
        <taxon>Eukaryota</taxon>
        <taxon>Metazoa</taxon>
        <taxon>Ecdysozoa</taxon>
        <taxon>Arthropoda</taxon>
        <taxon>Hexapoda</taxon>
        <taxon>Collembola</taxon>
        <taxon>Entomobryomorpha</taxon>
        <taxon>Isotomoidea</taxon>
        <taxon>Isotomidae</taxon>
        <taxon>Proisotominae</taxon>
        <taxon>Folsomia</taxon>
    </lineage>
</organism>
<comment type="caution">
    <text evidence="2">The sequence shown here is derived from an EMBL/GenBank/DDBJ whole genome shotgun (WGS) entry which is preliminary data.</text>
</comment>
<sequence length="433" mass="49543">MEQGLHRMTKHFYEKVKDFCTDSEVAYHKELHTFFSLPGDLCLIIEFMIRTNHSFQNRVTNESSGFIKRIKLNYVAQQFNLYSIDIHPYAETQDGLEYAVFVNKSSLVVNFMFLKPFDTPVWISVTVLAIVLSILLGCSVPKGASPQLVTSLFWTISIFLNQGNHIFENEVKKRIKVGSFLIATWSLMMIILSNCYTDLLYSFLMRDVKASLPSDFVALLNVPGVKVYTFQNDQYATSVDKLIEDVPQLRNIKIQTVPNASDLSLFDGSIVSLAYLGNVGGIKISETFVILQTSSNLETFTTLIKETRRFEHLKNDDFYLLGERSGWISSRNWVGKMLGNMLRKICESGIYSTWKNRWYTFFNRAGLYVVRQGIKKHDKDAQVGSILTARKKPLSWKMIKMHFELLSVSLGIAVVAQFAEVAWFVNLSGYFTE</sequence>
<feature type="transmembrane region" description="Helical" evidence="1">
    <location>
        <begin position="121"/>
        <end position="141"/>
    </location>
</feature>
<accession>A0A226DVC9</accession>